<keyword evidence="4" id="KW-1185">Reference proteome</keyword>
<feature type="region of interest" description="Disordered" evidence="2">
    <location>
        <begin position="115"/>
        <end position="136"/>
    </location>
</feature>
<feature type="compositionally biased region" description="Polar residues" evidence="2">
    <location>
        <begin position="176"/>
        <end position="188"/>
    </location>
</feature>
<comment type="similarity">
    <text evidence="1">Belongs to the FAM122 family.</text>
</comment>
<organism evidence="3 4">
    <name type="scientific">Solea senegalensis</name>
    <name type="common">Senegalese sole</name>
    <dbReference type="NCBI Taxonomy" id="28829"/>
    <lineage>
        <taxon>Eukaryota</taxon>
        <taxon>Metazoa</taxon>
        <taxon>Chordata</taxon>
        <taxon>Craniata</taxon>
        <taxon>Vertebrata</taxon>
        <taxon>Euteleostomi</taxon>
        <taxon>Actinopterygii</taxon>
        <taxon>Neopterygii</taxon>
        <taxon>Teleostei</taxon>
        <taxon>Neoteleostei</taxon>
        <taxon>Acanthomorphata</taxon>
        <taxon>Carangaria</taxon>
        <taxon>Pleuronectiformes</taxon>
        <taxon>Pleuronectoidei</taxon>
        <taxon>Soleidae</taxon>
        <taxon>Solea</taxon>
    </lineage>
</organism>
<feature type="compositionally biased region" description="Low complexity" evidence="2">
    <location>
        <begin position="196"/>
        <end position="205"/>
    </location>
</feature>
<dbReference type="PANTHER" id="PTHR22227">
    <property type="entry name" value="FAMILY WITH SEQUENCE SIMILARITY 122B ISOFORM X1"/>
    <property type="match status" value="1"/>
</dbReference>
<comment type="caution">
    <text evidence="3">The sequence shown here is derived from an EMBL/GenBank/DDBJ whole genome shotgun (WGS) entry which is preliminary data.</text>
</comment>
<feature type="region of interest" description="Disordered" evidence="2">
    <location>
        <begin position="1"/>
        <end position="22"/>
    </location>
</feature>
<dbReference type="GO" id="GO:0004865">
    <property type="term" value="F:protein serine/threonine phosphatase inhibitor activity"/>
    <property type="evidence" value="ECO:0007669"/>
    <property type="project" value="InterPro"/>
</dbReference>
<dbReference type="PANTHER" id="PTHR22227:SF6">
    <property type="entry name" value="FAMILY WITH SEQUENCE SIMILARITY 122B ISOFORM X1"/>
    <property type="match status" value="1"/>
</dbReference>
<dbReference type="Proteomes" id="UP000693946">
    <property type="component" value="Linkage Group LG13"/>
</dbReference>
<evidence type="ECO:0000256" key="1">
    <source>
        <dbReference type="ARBA" id="ARBA00006725"/>
    </source>
</evidence>
<proteinExistence type="inferred from homology"/>
<evidence type="ECO:0000313" key="3">
    <source>
        <dbReference type="EMBL" id="KAG7516845.1"/>
    </source>
</evidence>
<accession>A0AAV6SIH1</accession>
<sequence length="366" mass="39962">MERMEVDQCAGAGGGALRRSNSAPMITSVSDGMTIFSPVSSARYRRSSVSINPSCPSQLVPLSPFSLTGDRLDQKRQEENMEMTLRGSLQRLSASSLVPVPPVSPWHDHTSVWFPSQDGGVTPNSSPSPTRRFRPAVSATVRWPALTPLKRKGGVESDGPPKKLFVAGITDPAHRSSYSLSVSPSTADSPPAGGVSPQSSPLSSSETVDFNQLFAPQCRSPCVTTGQRRGSRCECRFRRPCVATATCKTPLETFETPGDSPVVSSGTILQIRYEEKWNMFYDPSGRTLDVGKYAPCRNDGLLKECDMSLLTVTWTQSRSAARRHREVLGFFPRKMRRCENVLSSSQDVGAGCGRLSVNHPYQFPRE</sequence>
<gene>
    <name evidence="3" type="ORF">JOB18_041759</name>
</gene>
<dbReference type="AlphaFoldDB" id="A0AAV6SIH1"/>
<feature type="region of interest" description="Disordered" evidence="2">
    <location>
        <begin position="175"/>
        <end position="206"/>
    </location>
</feature>
<evidence type="ECO:0000313" key="4">
    <source>
        <dbReference type="Proteomes" id="UP000693946"/>
    </source>
</evidence>
<dbReference type="EMBL" id="JAGKHQ010000005">
    <property type="protein sequence ID" value="KAG7516845.1"/>
    <property type="molecule type" value="Genomic_DNA"/>
</dbReference>
<reference evidence="3 4" key="1">
    <citation type="journal article" date="2021" name="Sci. Rep.">
        <title>Chromosome anchoring in Senegalese sole (Solea senegalensis) reveals sex-associated markers and genome rearrangements in flatfish.</title>
        <authorList>
            <person name="Guerrero-Cozar I."/>
            <person name="Gomez-Garrido J."/>
            <person name="Berbel C."/>
            <person name="Martinez-Blanch J.F."/>
            <person name="Alioto T."/>
            <person name="Claros M.G."/>
            <person name="Gagnaire P.A."/>
            <person name="Manchado M."/>
        </authorList>
    </citation>
    <scope>NUCLEOTIDE SEQUENCE [LARGE SCALE GENOMIC DNA]</scope>
    <source>
        <strain evidence="3">Sse05_10M</strain>
    </source>
</reference>
<dbReference type="InterPro" id="IPR026716">
    <property type="entry name" value="PBIR1/2/3"/>
</dbReference>
<protein>
    <submittedName>
        <fullName evidence="3">Uncharacterized protein</fullName>
    </submittedName>
</protein>
<evidence type="ECO:0000256" key="2">
    <source>
        <dbReference type="SAM" id="MobiDB-lite"/>
    </source>
</evidence>
<name>A0AAV6SIH1_SOLSE</name>